<dbReference type="PATRIC" id="fig|66969.6.peg.2438"/>
<dbReference type="Proteomes" id="UP000054729">
    <property type="component" value="Unassembled WGS sequence"/>
</dbReference>
<name>A0A0W1A578_9GAMM</name>
<keyword evidence="3" id="KW-1185">Reference proteome</keyword>
<gene>
    <name evidence="2" type="ORF">Lwal_2241</name>
</gene>
<evidence type="ECO:0000313" key="2">
    <source>
        <dbReference type="EMBL" id="KTD76519.1"/>
    </source>
</evidence>
<dbReference type="RefSeq" id="WP_058480871.1">
    <property type="nucleotide sequence ID" value="NZ_CAAAIQ010000001.1"/>
</dbReference>
<evidence type="ECO:0000313" key="3">
    <source>
        <dbReference type="Proteomes" id="UP000054729"/>
    </source>
</evidence>
<dbReference type="OrthoDB" id="5652214at2"/>
<comment type="caution">
    <text evidence="2">The sequence shown here is derived from an EMBL/GenBank/DDBJ whole genome shotgun (WGS) entry which is preliminary data.</text>
</comment>
<dbReference type="EMBL" id="LNZB01000051">
    <property type="protein sequence ID" value="KTD76519.1"/>
    <property type="molecule type" value="Genomic_DNA"/>
</dbReference>
<feature type="compositionally biased region" description="Polar residues" evidence="1">
    <location>
        <begin position="138"/>
        <end position="180"/>
    </location>
</feature>
<reference evidence="2 3" key="1">
    <citation type="submission" date="2015-11" db="EMBL/GenBank/DDBJ databases">
        <title>Genomic analysis of 38 Legionella species identifies large and diverse effector repertoires.</title>
        <authorList>
            <person name="Burstein D."/>
            <person name="Amaro F."/>
            <person name="Zusman T."/>
            <person name="Lifshitz Z."/>
            <person name="Cohen O."/>
            <person name="Gilbert J.A."/>
            <person name="Pupko T."/>
            <person name="Shuman H.A."/>
            <person name="Segal G."/>
        </authorList>
    </citation>
    <scope>NUCLEOTIDE SEQUENCE [LARGE SCALE GENOMIC DNA]</scope>
    <source>
        <strain evidence="2 3">ATCC 51914</strain>
    </source>
</reference>
<proteinExistence type="predicted"/>
<organism evidence="2 3">
    <name type="scientific">Legionella waltersii</name>
    <dbReference type="NCBI Taxonomy" id="66969"/>
    <lineage>
        <taxon>Bacteria</taxon>
        <taxon>Pseudomonadati</taxon>
        <taxon>Pseudomonadota</taxon>
        <taxon>Gammaproteobacteria</taxon>
        <taxon>Legionellales</taxon>
        <taxon>Legionellaceae</taxon>
        <taxon>Legionella</taxon>
    </lineage>
</organism>
<dbReference type="STRING" id="66969.Lwal_2241"/>
<dbReference type="AlphaFoldDB" id="A0A0W1A578"/>
<evidence type="ECO:0000256" key="1">
    <source>
        <dbReference type="SAM" id="MobiDB-lite"/>
    </source>
</evidence>
<protein>
    <submittedName>
        <fullName evidence="2">Uncharacterized protein</fullName>
    </submittedName>
</protein>
<accession>A0A0W1A578</accession>
<feature type="region of interest" description="Disordered" evidence="1">
    <location>
        <begin position="113"/>
        <end position="189"/>
    </location>
</feature>
<sequence length="318" mass="35469">MGPTQLLRLIGATKKESYTEVQQKYQTYLESVKLQEKLKKKGAIDTLAHMDVQVQNTRVTSEEIQAAWKEIDSELKFNRFRSLSVKATAKSTGEKPPVTQQDAPKPLLQSIEEQASPQKHQAEVTHTRKERPSRKPTTDSGVAVSTESVQQSTPMANKSTRVVTNRQAQPSTEHPSSVTKPKTGLEPVRRSKHVTFQIATLNESLIGAIKNYKNYHLNTGVIDNRGQGAGIFSFFRHGKTGLQRADELLQSLRNKDESTTLILIAEFMSKQTAYHHHSLTSYLADALADNGLITAHKGQRYSKEDVVTQLSSTPTLHL</sequence>